<dbReference type="PANTHER" id="PTHR33639">
    <property type="entry name" value="THIOL-DISULFIDE OXIDOREDUCTASE DCC"/>
    <property type="match status" value="1"/>
</dbReference>
<dbReference type="InterPro" id="IPR052927">
    <property type="entry name" value="DCC_oxidoreductase"/>
</dbReference>
<dbReference type="OrthoDB" id="9785438at2"/>
<evidence type="ECO:0000313" key="1">
    <source>
        <dbReference type="EMBL" id="SCB11138.1"/>
    </source>
</evidence>
<proteinExistence type="predicted"/>
<evidence type="ECO:0000313" key="2">
    <source>
        <dbReference type="Proteomes" id="UP000199101"/>
    </source>
</evidence>
<dbReference type="Pfam" id="PF04134">
    <property type="entry name" value="DCC1-like"/>
    <property type="match status" value="1"/>
</dbReference>
<sequence length="139" mass="15826">MSKSTISDYQGPIIVFDAMCVLCTANAQFVLRHDRLGRFRLASMQNETGIALYRRCGMDPADPDSLIIVDGATVLRDSDAVLAIYAGLGWPWKAISVLRIVPRMLRNPIYHWLARNRYRIFGKRETCWLPTPEQASRIL</sequence>
<dbReference type="PANTHER" id="PTHR33639:SF2">
    <property type="entry name" value="DUF393 DOMAIN-CONTAINING PROTEIN"/>
    <property type="match status" value="1"/>
</dbReference>
<dbReference type="EMBL" id="FMAG01000001">
    <property type="protein sequence ID" value="SCB11138.1"/>
    <property type="molecule type" value="Genomic_DNA"/>
</dbReference>
<protein>
    <submittedName>
        <fullName evidence="1">Predicted thiol-disulfide oxidoreductase YuxK, DCC family</fullName>
    </submittedName>
</protein>
<gene>
    <name evidence="1" type="ORF">GA0061103_1621</name>
</gene>
<dbReference type="GO" id="GO:0015035">
    <property type="term" value="F:protein-disulfide reductase activity"/>
    <property type="evidence" value="ECO:0007669"/>
    <property type="project" value="InterPro"/>
</dbReference>
<reference evidence="2" key="1">
    <citation type="submission" date="2016-08" db="EMBL/GenBank/DDBJ databases">
        <authorList>
            <person name="Varghese N."/>
            <person name="Submissions Spin"/>
        </authorList>
    </citation>
    <scope>NUCLEOTIDE SEQUENCE [LARGE SCALE GENOMIC DNA]</scope>
    <source>
        <strain evidence="2">HAMBI 2975</strain>
    </source>
</reference>
<dbReference type="STRING" id="410764.GA0061103_1621"/>
<dbReference type="Proteomes" id="UP000199101">
    <property type="component" value="Unassembled WGS sequence"/>
</dbReference>
<dbReference type="RefSeq" id="WP_092706919.1">
    <property type="nucleotide sequence ID" value="NZ_FMAG01000001.1"/>
</dbReference>
<dbReference type="InterPro" id="IPR007263">
    <property type="entry name" value="DCC1-like"/>
</dbReference>
<dbReference type="AlphaFoldDB" id="A0A1C3U6N0"/>
<organism evidence="1 2">
    <name type="scientific">Rhizobium multihospitium</name>
    <dbReference type="NCBI Taxonomy" id="410764"/>
    <lineage>
        <taxon>Bacteria</taxon>
        <taxon>Pseudomonadati</taxon>
        <taxon>Pseudomonadota</taxon>
        <taxon>Alphaproteobacteria</taxon>
        <taxon>Hyphomicrobiales</taxon>
        <taxon>Rhizobiaceae</taxon>
        <taxon>Rhizobium/Agrobacterium group</taxon>
        <taxon>Rhizobium</taxon>
    </lineage>
</organism>
<keyword evidence="2" id="KW-1185">Reference proteome</keyword>
<accession>A0A1C3U6N0</accession>
<name>A0A1C3U6N0_9HYPH</name>